<keyword evidence="1" id="KW-0472">Membrane</keyword>
<keyword evidence="1" id="KW-1133">Transmembrane helix</keyword>
<gene>
    <name evidence="2" type="ORF">NCTC7688_02164</name>
</gene>
<sequence length="76" mass="9260">MKTIGKHFLNFLYFFLSYFCFLYLFELIFGQKEIFFQTLHAALIFASLMTFFSMFIKNNNAILNIYNLFSKRENRK</sequence>
<feature type="transmembrane region" description="Helical" evidence="1">
    <location>
        <begin position="7"/>
        <end position="28"/>
    </location>
</feature>
<dbReference type="Proteomes" id="UP000254707">
    <property type="component" value="Unassembled WGS sequence"/>
</dbReference>
<accession>A0A380HRN0</accession>
<evidence type="ECO:0000256" key="1">
    <source>
        <dbReference type="SAM" id="Phobius"/>
    </source>
</evidence>
<proteinExistence type="predicted"/>
<name>A0A380HRN0_STASA</name>
<organism evidence="2 3">
    <name type="scientific">Staphylococcus saprophyticus</name>
    <dbReference type="NCBI Taxonomy" id="29385"/>
    <lineage>
        <taxon>Bacteria</taxon>
        <taxon>Bacillati</taxon>
        <taxon>Bacillota</taxon>
        <taxon>Bacilli</taxon>
        <taxon>Bacillales</taxon>
        <taxon>Staphylococcaceae</taxon>
        <taxon>Staphylococcus</taxon>
    </lineage>
</organism>
<dbReference type="EMBL" id="UHED01000001">
    <property type="protein sequence ID" value="SUM83664.1"/>
    <property type="molecule type" value="Genomic_DNA"/>
</dbReference>
<evidence type="ECO:0000313" key="3">
    <source>
        <dbReference type="Proteomes" id="UP000254707"/>
    </source>
</evidence>
<keyword evidence="1" id="KW-0812">Transmembrane</keyword>
<reference evidence="2 3" key="1">
    <citation type="submission" date="2018-06" db="EMBL/GenBank/DDBJ databases">
        <authorList>
            <consortium name="Pathogen Informatics"/>
            <person name="Doyle S."/>
        </authorList>
    </citation>
    <scope>NUCLEOTIDE SEQUENCE [LARGE SCALE GENOMIC DNA]</scope>
    <source>
        <strain evidence="2 3">NCTC7688</strain>
    </source>
</reference>
<evidence type="ECO:0000313" key="2">
    <source>
        <dbReference type="EMBL" id="SUM83664.1"/>
    </source>
</evidence>
<dbReference type="RefSeq" id="WP_041079664.1">
    <property type="nucleotide sequence ID" value="NZ_JAMWVQ010000001.1"/>
</dbReference>
<dbReference type="AlphaFoldDB" id="A0A380HRN0"/>
<feature type="transmembrane region" description="Helical" evidence="1">
    <location>
        <begin position="34"/>
        <end position="56"/>
    </location>
</feature>
<protein>
    <submittedName>
        <fullName evidence="2">Uncharacterized protein</fullName>
    </submittedName>
</protein>